<evidence type="ECO:0000256" key="5">
    <source>
        <dbReference type="ARBA" id="ARBA00023034"/>
    </source>
</evidence>
<evidence type="ECO:0000256" key="2">
    <source>
        <dbReference type="ARBA" id="ARBA00022692"/>
    </source>
</evidence>
<dbReference type="Gene3D" id="1.20.5.110">
    <property type="match status" value="1"/>
</dbReference>
<keyword evidence="6 10" id="KW-0472">Membrane</keyword>
<dbReference type="GO" id="GO:0031201">
    <property type="term" value="C:SNARE complex"/>
    <property type="evidence" value="ECO:0007669"/>
    <property type="project" value="TreeGrafter"/>
</dbReference>
<dbReference type="AlphaFoldDB" id="A0AAV4RKA8"/>
<evidence type="ECO:0000313" key="12">
    <source>
        <dbReference type="EMBL" id="GIY21895.1"/>
    </source>
</evidence>
<dbReference type="PANTHER" id="PTHR21230:SF1">
    <property type="entry name" value="GOLGI SNAP RECEPTOR COMPLEX MEMBER 2"/>
    <property type="match status" value="1"/>
</dbReference>
<dbReference type="GO" id="GO:0005484">
    <property type="term" value="F:SNAP receptor activity"/>
    <property type="evidence" value="ECO:0007669"/>
    <property type="project" value="InterPro"/>
</dbReference>
<dbReference type="EMBL" id="BPLQ01006355">
    <property type="protein sequence ID" value="GIY21895.1"/>
    <property type="molecule type" value="Genomic_DNA"/>
</dbReference>
<keyword evidence="3 10" id="KW-0653">Protein transport</keyword>
<reference evidence="12 13" key="1">
    <citation type="submission" date="2021-06" db="EMBL/GenBank/DDBJ databases">
        <title>Caerostris darwini draft genome.</title>
        <authorList>
            <person name="Kono N."/>
            <person name="Arakawa K."/>
        </authorList>
    </citation>
    <scope>NUCLEOTIDE SEQUENCE [LARGE SCALE GENOMIC DNA]</scope>
</reference>
<evidence type="ECO:0000256" key="6">
    <source>
        <dbReference type="ARBA" id="ARBA00023136"/>
    </source>
</evidence>
<evidence type="ECO:0000256" key="7">
    <source>
        <dbReference type="ARBA" id="ARBA00037078"/>
    </source>
</evidence>
<evidence type="ECO:0000256" key="1">
    <source>
        <dbReference type="ARBA" id="ARBA00022448"/>
    </source>
</evidence>
<dbReference type="GO" id="GO:0015031">
    <property type="term" value="P:protein transport"/>
    <property type="evidence" value="ECO:0007669"/>
    <property type="project" value="UniProtKB-KW"/>
</dbReference>
<comment type="function">
    <text evidence="7 10">Involved in transport of proteins from the cis/medial-Golgi to the trans-Golgi network.</text>
</comment>
<organism evidence="12 13">
    <name type="scientific">Caerostris darwini</name>
    <dbReference type="NCBI Taxonomy" id="1538125"/>
    <lineage>
        <taxon>Eukaryota</taxon>
        <taxon>Metazoa</taxon>
        <taxon>Ecdysozoa</taxon>
        <taxon>Arthropoda</taxon>
        <taxon>Chelicerata</taxon>
        <taxon>Arachnida</taxon>
        <taxon>Araneae</taxon>
        <taxon>Araneomorphae</taxon>
        <taxon>Entelegynae</taxon>
        <taxon>Araneoidea</taxon>
        <taxon>Araneidae</taxon>
        <taxon>Caerostris</taxon>
    </lineage>
</organism>
<sequence>MDILYHRTSSLLEEVHRHFMRLERSPPESIALVEQDLQSLLDTINENCTKLDILVNKEIPSRRVAARVQVDQLKYDCRHFQTSLQNAIHRRLGREQEMKEREELLSQRFSPNPQNTTIMIDTSLQTNTSLQNANRGINELLDSGNSMLTNLREQKMSLKGAHKKILDIANTLGLSNTVMRLIEKRTYQDKYILFGGMILTCFFMFVVVKYLT</sequence>
<dbReference type="GO" id="GO:0006906">
    <property type="term" value="P:vesicle fusion"/>
    <property type="evidence" value="ECO:0007669"/>
    <property type="project" value="TreeGrafter"/>
</dbReference>
<accession>A0AAV4RKA8</accession>
<dbReference type="GO" id="GO:0005794">
    <property type="term" value="C:Golgi apparatus"/>
    <property type="evidence" value="ECO:0007669"/>
    <property type="project" value="UniProtKB-SubCell"/>
</dbReference>
<dbReference type="GO" id="GO:0005789">
    <property type="term" value="C:endoplasmic reticulum membrane"/>
    <property type="evidence" value="ECO:0007669"/>
    <property type="project" value="TreeGrafter"/>
</dbReference>
<dbReference type="SUPFAM" id="SSF58038">
    <property type="entry name" value="SNARE fusion complex"/>
    <property type="match status" value="1"/>
</dbReference>
<keyword evidence="4 11" id="KW-1133">Transmembrane helix</keyword>
<evidence type="ECO:0000256" key="3">
    <source>
        <dbReference type="ARBA" id="ARBA00022927"/>
    </source>
</evidence>
<name>A0AAV4RKA8_9ARAC</name>
<dbReference type="Proteomes" id="UP001054837">
    <property type="component" value="Unassembled WGS sequence"/>
</dbReference>
<dbReference type="InterPro" id="IPR027027">
    <property type="entry name" value="GOSR2/Membrin/Bos1"/>
</dbReference>
<comment type="similarity">
    <text evidence="9 10">Belongs to the GOSR2 family.</text>
</comment>
<evidence type="ECO:0000256" key="11">
    <source>
        <dbReference type="SAM" id="Phobius"/>
    </source>
</evidence>
<evidence type="ECO:0000256" key="4">
    <source>
        <dbReference type="ARBA" id="ARBA00022989"/>
    </source>
</evidence>
<keyword evidence="12" id="KW-0675">Receptor</keyword>
<feature type="transmembrane region" description="Helical" evidence="11">
    <location>
        <begin position="191"/>
        <end position="211"/>
    </location>
</feature>
<evidence type="ECO:0000313" key="13">
    <source>
        <dbReference type="Proteomes" id="UP001054837"/>
    </source>
</evidence>
<dbReference type="GO" id="GO:0031902">
    <property type="term" value="C:late endosome membrane"/>
    <property type="evidence" value="ECO:0007669"/>
    <property type="project" value="TreeGrafter"/>
</dbReference>
<dbReference type="PIRSF" id="PIRSF028865">
    <property type="entry name" value="Membrin-2"/>
    <property type="match status" value="1"/>
</dbReference>
<dbReference type="GO" id="GO:0012507">
    <property type="term" value="C:ER to Golgi transport vesicle membrane"/>
    <property type="evidence" value="ECO:0007669"/>
    <property type="project" value="TreeGrafter"/>
</dbReference>
<evidence type="ECO:0000256" key="10">
    <source>
        <dbReference type="PIRNR" id="PIRNR028865"/>
    </source>
</evidence>
<keyword evidence="5" id="KW-0333">Golgi apparatus</keyword>
<proteinExistence type="inferred from homology"/>
<evidence type="ECO:0000256" key="9">
    <source>
        <dbReference type="ARBA" id="ARBA00038172"/>
    </source>
</evidence>
<evidence type="ECO:0000256" key="8">
    <source>
        <dbReference type="ARBA" id="ARBA00037862"/>
    </source>
</evidence>
<dbReference type="PANTHER" id="PTHR21230">
    <property type="entry name" value="VESICLE TRANSPORT V-SNARE PROTEIN VTI1-RELATED"/>
    <property type="match status" value="1"/>
</dbReference>
<comment type="subcellular location">
    <subcellularLocation>
        <location evidence="8">Golgi apparatus</location>
        <location evidence="8">cis-Golgi network membrane</location>
        <topology evidence="8">Single-pass type IV membrane protein</topology>
    </subcellularLocation>
</comment>
<protein>
    <submittedName>
        <fullName evidence="12">Golgi SNAP receptor complex member 2</fullName>
    </submittedName>
</protein>
<keyword evidence="1 10" id="KW-0813">Transport</keyword>
<dbReference type="GO" id="GO:0000149">
    <property type="term" value="F:SNARE binding"/>
    <property type="evidence" value="ECO:0007669"/>
    <property type="project" value="TreeGrafter"/>
</dbReference>
<keyword evidence="13" id="KW-1185">Reference proteome</keyword>
<comment type="caution">
    <text evidence="12">The sequence shown here is derived from an EMBL/GenBank/DDBJ whole genome shotgun (WGS) entry which is preliminary data.</text>
</comment>
<dbReference type="CDD" id="cd15863">
    <property type="entry name" value="SNARE_GS27"/>
    <property type="match status" value="1"/>
</dbReference>
<keyword evidence="2 11" id="KW-0812">Transmembrane</keyword>
<dbReference type="Pfam" id="PF12352">
    <property type="entry name" value="V-SNARE_C"/>
    <property type="match status" value="1"/>
</dbReference>
<gene>
    <name evidence="12" type="primary">Gosr2</name>
    <name evidence="12" type="ORF">CDAR_525521</name>
</gene>